<dbReference type="OrthoDB" id="1467485at2"/>
<dbReference type="KEGG" id="psn:Pedsa_1964"/>
<dbReference type="Pfam" id="PF13568">
    <property type="entry name" value="OMP_b-brl_2"/>
    <property type="match status" value="1"/>
</dbReference>
<evidence type="ECO:0000256" key="1">
    <source>
        <dbReference type="SAM" id="SignalP"/>
    </source>
</evidence>
<name>F0S9V9_PSESL</name>
<dbReference type="RefSeq" id="WP_013633004.1">
    <property type="nucleotide sequence ID" value="NC_015177.1"/>
</dbReference>
<keyword evidence="4" id="KW-1185">Reference proteome</keyword>
<dbReference type="AlphaFoldDB" id="F0S9V9"/>
<sequence>MVKKLSVLLSLLLFSLVSFAQGNWGGGVDDETLHFGFTFQYIGSEYKIEKAANWRGPFFDKADPGPIDSLTSISSFVNPGFGLGFVSDLYLTKHLNLRFTPTLTFTDRMADYVFISGKGYEQDGADSPQGKTRRSVAATMVDFPLSLKLKSDRRNNFRAYLIGGVKYGIDIASKKKFDDGDKDYFYRFLKNQKKIPSYEIGIGFDLYFEFFKLSPEIKLSNSFKSVLKRDNEPYSESIDKLFLRNFVFSLYFE</sequence>
<evidence type="ECO:0000313" key="4">
    <source>
        <dbReference type="Proteomes" id="UP000000310"/>
    </source>
</evidence>
<reference evidence="3 4" key="1">
    <citation type="journal article" date="2011" name="Stand. Genomic Sci.">
        <title>Complete genome sequence of the gliding, heparinolytic Pedobacter saltans type strain (113).</title>
        <authorList>
            <person name="Liolios K."/>
            <person name="Sikorski J."/>
            <person name="Lu M."/>
            <person name="Nolan M."/>
            <person name="Lapidus A."/>
            <person name="Lucas S."/>
            <person name="Hammon N."/>
            <person name="Deshpande S."/>
            <person name="Cheng J.F."/>
            <person name="Tapia R."/>
            <person name="Han C."/>
            <person name="Goodwin L."/>
            <person name="Pitluck S."/>
            <person name="Huntemann M."/>
            <person name="Ivanova N."/>
            <person name="Pagani I."/>
            <person name="Mavromatis K."/>
            <person name="Ovchinikova G."/>
            <person name="Pati A."/>
            <person name="Chen A."/>
            <person name="Palaniappan K."/>
            <person name="Land M."/>
            <person name="Hauser L."/>
            <person name="Brambilla E.M."/>
            <person name="Kotsyurbenko O."/>
            <person name="Rohde M."/>
            <person name="Tindall B.J."/>
            <person name="Abt B."/>
            <person name="Goker M."/>
            <person name="Detter J.C."/>
            <person name="Woyke T."/>
            <person name="Bristow J."/>
            <person name="Eisen J.A."/>
            <person name="Markowitz V."/>
            <person name="Hugenholtz P."/>
            <person name="Klenk H.P."/>
            <person name="Kyrpides N.C."/>
        </authorList>
    </citation>
    <scope>NUCLEOTIDE SEQUENCE [LARGE SCALE GENOMIC DNA]</scope>
    <source>
        <strain evidence="4">ATCC 51119 / DSM 12145 / JCM 21818 / LMG 10337 / NBRC 100064 / NCIMB 13643</strain>
    </source>
</reference>
<reference evidence="4" key="2">
    <citation type="submission" date="2011-02" db="EMBL/GenBank/DDBJ databases">
        <title>The complete genome of Pedobacter saltans DSM 12145.</title>
        <authorList>
            <consortium name="US DOE Joint Genome Institute (JGI-PGF)"/>
            <person name="Lucas S."/>
            <person name="Copeland A."/>
            <person name="Lapidus A."/>
            <person name="Bruce D."/>
            <person name="Goodwin L."/>
            <person name="Pitluck S."/>
            <person name="Kyrpides N."/>
            <person name="Mavromatis K."/>
            <person name="Pagani I."/>
            <person name="Ivanova N."/>
            <person name="Ovchinnikova G."/>
            <person name="Lu M."/>
            <person name="Detter J.C."/>
            <person name="Han C."/>
            <person name="Land M."/>
            <person name="Hauser L."/>
            <person name="Markowitz V."/>
            <person name="Cheng J.-F."/>
            <person name="Hugenholtz P."/>
            <person name="Woyke T."/>
            <person name="Wu D."/>
            <person name="Tindall B."/>
            <person name="Pomrenke H.G."/>
            <person name="Brambilla E."/>
            <person name="Klenk H.-P."/>
            <person name="Eisen J.A."/>
        </authorList>
    </citation>
    <scope>NUCLEOTIDE SEQUENCE [LARGE SCALE GENOMIC DNA]</scope>
    <source>
        <strain evidence="4">ATCC 51119 / DSM 12145 / JCM 21818 / LMG 10337 / NBRC 100064 / NCIMB 13643</strain>
    </source>
</reference>
<dbReference type="STRING" id="762903.Pedsa_1964"/>
<protein>
    <submittedName>
        <fullName evidence="3">Probable protein-translocating porin PorT</fullName>
    </submittedName>
</protein>
<feature type="domain" description="Outer membrane protein beta-barrel" evidence="2">
    <location>
        <begin position="78"/>
        <end position="226"/>
    </location>
</feature>
<dbReference type="eggNOG" id="ENOG502Z7U1">
    <property type="taxonomic scope" value="Bacteria"/>
</dbReference>
<organism evidence="3 4">
    <name type="scientific">Pseudopedobacter saltans (strain ATCC 51119 / DSM 12145 / JCM 21818 / CCUG 39354 / LMG 10337 / NBRC 100064 / NCIMB 13643)</name>
    <name type="common">Pedobacter saltans</name>
    <dbReference type="NCBI Taxonomy" id="762903"/>
    <lineage>
        <taxon>Bacteria</taxon>
        <taxon>Pseudomonadati</taxon>
        <taxon>Bacteroidota</taxon>
        <taxon>Sphingobacteriia</taxon>
        <taxon>Sphingobacteriales</taxon>
        <taxon>Sphingobacteriaceae</taxon>
        <taxon>Pseudopedobacter</taxon>
    </lineage>
</organism>
<evidence type="ECO:0000259" key="2">
    <source>
        <dbReference type="Pfam" id="PF13568"/>
    </source>
</evidence>
<dbReference type="Proteomes" id="UP000000310">
    <property type="component" value="Chromosome"/>
</dbReference>
<dbReference type="EMBL" id="CP002545">
    <property type="protein sequence ID" value="ADY52517.1"/>
    <property type="molecule type" value="Genomic_DNA"/>
</dbReference>
<dbReference type="HOGENOM" id="CLU_082712_1_1_10"/>
<proteinExistence type="predicted"/>
<keyword evidence="1" id="KW-0732">Signal</keyword>
<accession>F0S9V9</accession>
<feature type="signal peptide" evidence="1">
    <location>
        <begin position="1"/>
        <end position="20"/>
    </location>
</feature>
<evidence type="ECO:0000313" key="3">
    <source>
        <dbReference type="EMBL" id="ADY52517.1"/>
    </source>
</evidence>
<gene>
    <name evidence="3" type="ordered locus">Pedsa_1964</name>
</gene>
<feature type="chain" id="PRO_5003260246" evidence="1">
    <location>
        <begin position="21"/>
        <end position="253"/>
    </location>
</feature>
<dbReference type="InterPro" id="IPR025665">
    <property type="entry name" value="Beta-barrel_OMP_2"/>
</dbReference>